<evidence type="ECO:0000313" key="11">
    <source>
        <dbReference type="Proteomes" id="UP001217089"/>
    </source>
</evidence>
<dbReference type="Gene3D" id="3.30.40.10">
    <property type="entry name" value="Zinc/RING finger domain, C3HC4 (zinc finger)"/>
    <property type="match status" value="1"/>
</dbReference>
<evidence type="ECO:0000256" key="6">
    <source>
        <dbReference type="PROSITE-ProRule" id="PRU00502"/>
    </source>
</evidence>
<dbReference type="PROSITE" id="PS00973">
    <property type="entry name" value="USP_2"/>
    <property type="match status" value="1"/>
</dbReference>
<evidence type="ECO:0000259" key="9">
    <source>
        <dbReference type="PROSITE" id="PS50271"/>
    </source>
</evidence>
<evidence type="ECO:0000256" key="4">
    <source>
        <dbReference type="ARBA" id="ARBA00022771"/>
    </source>
</evidence>
<evidence type="ECO:0000256" key="2">
    <source>
        <dbReference type="ARBA" id="ARBA00012759"/>
    </source>
</evidence>
<dbReference type="InterPro" id="IPR050185">
    <property type="entry name" value="Ub_carboxyl-term_hydrolase"/>
</dbReference>
<comment type="caution">
    <text evidence="10">The sequence shown here is derived from an EMBL/GenBank/DDBJ whole genome shotgun (WGS) entry which is preliminary data.</text>
</comment>
<accession>A0ABQ9E8R9</accession>
<reference evidence="10 11" key="1">
    <citation type="submission" date="2022-12" db="EMBL/GenBank/DDBJ databases">
        <title>Chromosome-level genome of Tegillarca granosa.</title>
        <authorList>
            <person name="Kim J."/>
        </authorList>
    </citation>
    <scope>NUCLEOTIDE SEQUENCE [LARGE SCALE GENOMIC DNA]</scope>
    <source>
        <strain evidence="10">Teg-2019</strain>
        <tissue evidence="10">Adductor muscle</tissue>
    </source>
</reference>
<dbReference type="Pfam" id="PF02148">
    <property type="entry name" value="zf-UBP"/>
    <property type="match status" value="1"/>
</dbReference>
<evidence type="ECO:0000256" key="7">
    <source>
        <dbReference type="SAM" id="MobiDB-lite"/>
    </source>
</evidence>
<dbReference type="Pfam" id="PF00443">
    <property type="entry name" value="UCH"/>
    <property type="match status" value="1"/>
</dbReference>
<feature type="domain" description="USP" evidence="8">
    <location>
        <begin position="80"/>
        <end position="582"/>
    </location>
</feature>
<evidence type="ECO:0000313" key="10">
    <source>
        <dbReference type="EMBL" id="KAJ8300272.1"/>
    </source>
</evidence>
<feature type="compositionally biased region" description="Polar residues" evidence="7">
    <location>
        <begin position="326"/>
        <end position="338"/>
    </location>
</feature>
<evidence type="ECO:0000256" key="5">
    <source>
        <dbReference type="ARBA" id="ARBA00022833"/>
    </source>
</evidence>
<keyword evidence="3" id="KW-0479">Metal-binding</keyword>
<evidence type="ECO:0000256" key="3">
    <source>
        <dbReference type="ARBA" id="ARBA00022723"/>
    </source>
</evidence>
<keyword evidence="5" id="KW-0862">Zinc</keyword>
<dbReference type="InterPro" id="IPR038765">
    <property type="entry name" value="Papain-like_cys_pep_sf"/>
</dbReference>
<evidence type="ECO:0000256" key="1">
    <source>
        <dbReference type="ARBA" id="ARBA00000707"/>
    </source>
</evidence>
<feature type="compositionally biased region" description="Polar residues" evidence="7">
    <location>
        <begin position="206"/>
        <end position="215"/>
    </location>
</feature>
<dbReference type="InterPro" id="IPR018200">
    <property type="entry name" value="USP_CS"/>
</dbReference>
<dbReference type="PROSITE" id="PS50235">
    <property type="entry name" value="USP_3"/>
    <property type="match status" value="1"/>
</dbReference>
<feature type="compositionally biased region" description="Low complexity" evidence="7">
    <location>
        <begin position="226"/>
        <end position="235"/>
    </location>
</feature>
<dbReference type="SMART" id="SM00290">
    <property type="entry name" value="ZnF_UBP"/>
    <property type="match status" value="1"/>
</dbReference>
<sequence length="582" mass="65412">MPVVKTSNCPHVTCIDGVTWEELRLKQSASQQCQVCGMKSVNLWLCLVGACQFVGCGETHKDHSADHAQEKNHCMTINLTTLRIWCTRCETEVFPGHNRNIPQLIPPLTRYFLDCSGFVRPEKSPKLAVSYMKLICELWHKKRRSYVVPSSVVSGIKVVHPMFRGYSQQDSQEFLRCFMDEIHEELKQPLMEDDSGNDSSTDNEENPPQQSSKDSSFIKHHGRQLSIDSNSSSQSEDFYETCDSGLSSDKASTELSDDSCEVTERTRLNNPDADINPTAENIQSRQMQDTDSGVSSNSGRNSVLSTKSKKEKINKISKIASTGTIQKDTLTPDNSDALSDSELVSKRKAGSVARQRSKSENIEGIQSQKILQSQNRSFKEKTARKKMVQYRSIISDIFDGKILSSVQCLTCERDLSLPIPSKDHIHMIHSSPQLGPPAKGGSCGEAHQGWISWMFSWMKSLFVGPTINLQDCLAAFFSADELKGDNMYSCEKCKKLRNGIKYSRVLELPEVQYLQIYCKSEVLLYDLVAVICHHGTAGGGHYTAYCLNAINDLWYEFDDQYVTEVDIGQVINCEAYVLFYKP</sequence>
<name>A0ABQ9E8R9_TEGGR</name>
<proteinExistence type="predicted"/>
<dbReference type="Gene3D" id="3.90.70.10">
    <property type="entry name" value="Cysteine proteinases"/>
    <property type="match status" value="3"/>
</dbReference>
<dbReference type="EC" id="3.4.19.12" evidence="2"/>
<dbReference type="PROSITE" id="PS50271">
    <property type="entry name" value="ZF_UBP"/>
    <property type="match status" value="1"/>
</dbReference>
<dbReference type="InterPro" id="IPR028889">
    <property type="entry name" value="USP"/>
</dbReference>
<gene>
    <name evidence="10" type="ORF">KUTeg_021791</name>
</gene>
<feature type="compositionally biased region" description="Polar residues" evidence="7">
    <location>
        <begin position="244"/>
        <end position="254"/>
    </location>
</feature>
<organism evidence="10 11">
    <name type="scientific">Tegillarca granosa</name>
    <name type="common">Malaysian cockle</name>
    <name type="synonym">Anadara granosa</name>
    <dbReference type="NCBI Taxonomy" id="220873"/>
    <lineage>
        <taxon>Eukaryota</taxon>
        <taxon>Metazoa</taxon>
        <taxon>Spiralia</taxon>
        <taxon>Lophotrochozoa</taxon>
        <taxon>Mollusca</taxon>
        <taxon>Bivalvia</taxon>
        <taxon>Autobranchia</taxon>
        <taxon>Pteriomorphia</taxon>
        <taxon>Arcoida</taxon>
        <taxon>Arcoidea</taxon>
        <taxon>Arcidae</taxon>
        <taxon>Tegillarca</taxon>
    </lineage>
</organism>
<dbReference type="PANTHER" id="PTHR21646">
    <property type="entry name" value="UBIQUITIN CARBOXYL-TERMINAL HYDROLASE"/>
    <property type="match status" value="1"/>
</dbReference>
<dbReference type="Proteomes" id="UP001217089">
    <property type="component" value="Unassembled WGS sequence"/>
</dbReference>
<feature type="compositionally biased region" description="Low complexity" evidence="7">
    <location>
        <begin position="292"/>
        <end position="306"/>
    </location>
</feature>
<keyword evidence="11" id="KW-1185">Reference proteome</keyword>
<dbReference type="EMBL" id="JARBDR010000919">
    <property type="protein sequence ID" value="KAJ8300272.1"/>
    <property type="molecule type" value="Genomic_DNA"/>
</dbReference>
<feature type="compositionally biased region" description="Polar residues" evidence="7">
    <location>
        <begin position="278"/>
        <end position="291"/>
    </location>
</feature>
<keyword evidence="4 6" id="KW-0863">Zinc-finger</keyword>
<feature type="compositionally biased region" description="Acidic residues" evidence="7">
    <location>
        <begin position="191"/>
        <end position="205"/>
    </location>
</feature>
<dbReference type="SUPFAM" id="SSF54001">
    <property type="entry name" value="Cysteine proteinases"/>
    <property type="match status" value="1"/>
</dbReference>
<dbReference type="SUPFAM" id="SSF57850">
    <property type="entry name" value="RING/U-box"/>
    <property type="match status" value="1"/>
</dbReference>
<dbReference type="InterPro" id="IPR001607">
    <property type="entry name" value="Znf_UBP"/>
</dbReference>
<feature type="region of interest" description="Disordered" evidence="7">
    <location>
        <begin position="326"/>
        <end position="365"/>
    </location>
</feature>
<protein>
    <recommendedName>
        <fullName evidence="2">ubiquitinyl hydrolase 1</fullName>
        <ecNumber evidence="2">3.4.19.12</ecNumber>
    </recommendedName>
</protein>
<feature type="domain" description="UBP-type" evidence="9">
    <location>
        <begin position="7"/>
        <end position="112"/>
    </location>
</feature>
<dbReference type="PANTHER" id="PTHR21646:SF86">
    <property type="entry name" value="UBIQUITIN CARBOXYL-TERMINAL HYDROLASE"/>
    <property type="match status" value="1"/>
</dbReference>
<dbReference type="InterPro" id="IPR013083">
    <property type="entry name" value="Znf_RING/FYVE/PHD"/>
</dbReference>
<feature type="region of interest" description="Disordered" evidence="7">
    <location>
        <begin position="191"/>
        <end position="309"/>
    </location>
</feature>
<dbReference type="InterPro" id="IPR001394">
    <property type="entry name" value="Peptidase_C19_UCH"/>
</dbReference>
<comment type="catalytic activity">
    <reaction evidence="1">
        <text>Thiol-dependent hydrolysis of ester, thioester, amide, peptide and isopeptide bonds formed by the C-terminal Gly of ubiquitin (a 76-residue protein attached to proteins as an intracellular targeting signal).</text>
        <dbReference type="EC" id="3.4.19.12"/>
    </reaction>
</comment>
<evidence type="ECO:0000259" key="8">
    <source>
        <dbReference type="PROSITE" id="PS50235"/>
    </source>
</evidence>